<reference evidence="1" key="1">
    <citation type="submission" date="2020-10" db="EMBL/GenBank/DDBJ databases">
        <authorList>
            <person name="Gilroy R."/>
        </authorList>
    </citation>
    <scope>NUCLEOTIDE SEQUENCE</scope>
    <source>
        <strain evidence="1">13361</strain>
    </source>
</reference>
<sequence length="238" mass="27290">MTVNCVWEHNGKDTLLYAVDYPGAYTRGESLKTAVGKMPREIALYLKWCGGSIDDDMKIAIVQEKSSNLDIKDADSDVLFQREKEPLTAEAYERLKELALKSAKDFLALYQSIPDKNAVAIAQRKTFYGQVPRSAEEMYQHTKNVNAYYFGEIEVSADNHGDIFACRRRGFEALEAMPNFLQNRVIAGSYGEEWSLPKVLRRFLWHDRIHAKAMFRMAVKVFGAQNIVNPFCFQIEKR</sequence>
<protein>
    <recommendedName>
        <fullName evidence="3">DinB-like domain-containing protein</fullName>
    </recommendedName>
</protein>
<evidence type="ECO:0008006" key="3">
    <source>
        <dbReference type="Google" id="ProtNLM"/>
    </source>
</evidence>
<dbReference type="Proteomes" id="UP000886796">
    <property type="component" value="Unassembled WGS sequence"/>
</dbReference>
<dbReference type="EMBL" id="DVFK01000022">
    <property type="protein sequence ID" value="HIQ67224.1"/>
    <property type="molecule type" value="Genomic_DNA"/>
</dbReference>
<accession>A0A9D0Z1J5</accession>
<reference evidence="1" key="2">
    <citation type="journal article" date="2021" name="PeerJ">
        <title>Extensive microbial diversity within the chicken gut microbiome revealed by metagenomics and culture.</title>
        <authorList>
            <person name="Gilroy R."/>
            <person name="Ravi A."/>
            <person name="Getino M."/>
            <person name="Pursley I."/>
            <person name="Horton D.L."/>
            <person name="Alikhan N.F."/>
            <person name="Baker D."/>
            <person name="Gharbi K."/>
            <person name="Hall N."/>
            <person name="Watson M."/>
            <person name="Adriaenssens E.M."/>
            <person name="Foster-Nyarko E."/>
            <person name="Jarju S."/>
            <person name="Secka A."/>
            <person name="Antonio M."/>
            <person name="Oren A."/>
            <person name="Chaudhuri R.R."/>
            <person name="La Ragione R."/>
            <person name="Hildebrand F."/>
            <person name="Pallen M.J."/>
        </authorList>
    </citation>
    <scope>NUCLEOTIDE SEQUENCE</scope>
    <source>
        <strain evidence="1">13361</strain>
    </source>
</reference>
<proteinExistence type="predicted"/>
<evidence type="ECO:0000313" key="2">
    <source>
        <dbReference type="Proteomes" id="UP000886796"/>
    </source>
</evidence>
<comment type="caution">
    <text evidence="1">The sequence shown here is derived from an EMBL/GenBank/DDBJ whole genome shotgun (WGS) entry which is preliminary data.</text>
</comment>
<dbReference type="AlphaFoldDB" id="A0A9D0Z1J5"/>
<name>A0A9D0Z1J5_9FIRM</name>
<gene>
    <name evidence="1" type="ORF">IAB74_01770</name>
</gene>
<organism evidence="1 2">
    <name type="scientific">Candidatus Faecousia excrementigallinarum</name>
    <dbReference type="NCBI Taxonomy" id="2840806"/>
    <lineage>
        <taxon>Bacteria</taxon>
        <taxon>Bacillati</taxon>
        <taxon>Bacillota</taxon>
        <taxon>Clostridia</taxon>
        <taxon>Eubacteriales</taxon>
        <taxon>Oscillospiraceae</taxon>
        <taxon>Faecousia</taxon>
    </lineage>
</organism>
<evidence type="ECO:0000313" key="1">
    <source>
        <dbReference type="EMBL" id="HIQ67224.1"/>
    </source>
</evidence>